<dbReference type="Proteomes" id="UP000467347">
    <property type="component" value="Unassembled WGS sequence"/>
</dbReference>
<dbReference type="EMBL" id="AAAIXK010000006">
    <property type="protein sequence ID" value="EAC5550968.1"/>
    <property type="molecule type" value="Genomic_DNA"/>
</dbReference>
<comment type="caution">
    <text evidence="20">The sequence shown here is derived from an EMBL/GenBank/DDBJ whole genome shotgun (WGS) entry which is preliminary data.</text>
</comment>
<evidence type="ECO:0000313" key="9">
    <source>
        <dbReference type="EMBL" id="EAD5785535.1"/>
    </source>
</evidence>
<dbReference type="EMBL" id="AABDGJ010000004">
    <property type="protein sequence ID" value="EAG6990514.1"/>
    <property type="molecule type" value="Genomic_DNA"/>
</dbReference>
<dbReference type="EMBL" id="AANPAU010000002">
    <property type="protein sequence ID" value="EDP8513562.1"/>
    <property type="molecule type" value="Genomic_DNA"/>
</dbReference>
<evidence type="ECO:0000313" key="70">
    <source>
        <dbReference type="Proteomes" id="UP000528151"/>
    </source>
</evidence>
<evidence type="ECO:0000313" key="69">
    <source>
        <dbReference type="Proteomes" id="UP000527632"/>
    </source>
</evidence>
<evidence type="ECO:0000313" key="21">
    <source>
        <dbReference type="EMBL" id="EAH4241018.1"/>
    </source>
</evidence>
<accession>A0A3A6WQ80</accession>
<evidence type="ECO:0000313" key="75">
    <source>
        <dbReference type="Proteomes" id="UP000566721"/>
    </source>
</evidence>
<dbReference type="EMBL" id="AABBHO010000086">
    <property type="protein sequence ID" value="EAG2998651.1"/>
    <property type="molecule type" value="Genomic_DNA"/>
</dbReference>
<evidence type="ECO:0000313" key="24">
    <source>
        <dbReference type="EMBL" id="ECB9472385.1"/>
    </source>
</evidence>
<evidence type="ECO:0000313" key="44">
    <source>
        <dbReference type="Proteomes" id="UP000331186"/>
    </source>
</evidence>
<dbReference type="Proteomes" id="UP000322220">
    <property type="component" value="Unassembled WGS sequence"/>
</dbReference>
<dbReference type="Proteomes" id="UP000389283">
    <property type="component" value="Unassembled WGS sequence"/>
</dbReference>
<evidence type="ECO:0000313" key="3">
    <source>
        <dbReference type="EMBL" id="EAC5550968.1"/>
    </source>
</evidence>
<protein>
    <submittedName>
        <fullName evidence="20">Uncharacterized protein</fullName>
    </submittedName>
</protein>
<evidence type="ECO:0000313" key="11">
    <source>
        <dbReference type="EMBL" id="EAG1892152.1"/>
    </source>
</evidence>
<dbReference type="EMBL" id="AALEDS010000018">
    <property type="protein sequence ID" value="ECY6545410.1"/>
    <property type="molecule type" value="Genomic_DNA"/>
</dbReference>
<keyword evidence="1" id="KW-1133">Transmembrane helix</keyword>
<reference evidence="44 48" key="5">
    <citation type="submission" date="2019-02" db="EMBL/GenBank/DDBJ databases">
        <authorList>
            <consortium name="GenomeTrakr: Next Generation Sequencing Network for Food Pathogen Tracability"/>
        </authorList>
    </citation>
    <scope>NUCLEOTIDE SEQUENCE [LARGE SCALE GENOMIC DNA]</scope>
    <source>
        <strain evidence="15 74">10B02965A-1</strain>
        <strain evidence="5 54">CFSAN008042</strain>
        <strain evidence="17 70">CFSAN063727</strain>
        <strain evidence="29 60">CFSAN102901</strain>
        <strain evidence="3 53">FDA00007096</strain>
        <strain evidence="13">FDA00011243</strain>
        <strain evidence="4 44">FDA00013332</strain>
        <strain evidence="9 48">FDA00013853</strain>
        <strain evidence="24 59">FDA00014336</strain>
        <strain evidence="26 56">FDA00014370</strain>
        <strain evidence="25 57">FDA00014392</strain>
        <strain evidence="32">FDA00015054</strain>
        <strain evidence="16 71">FDA1005580-S054-001</strain>
        <strain evidence="64">FDA1090798-S029-001</strain>
        <strain evidence="65">FDA956581-098-004</strain>
        <strain evidence="14 68">FDA960927-006-004</strain>
        <strain evidence="18 75">FLAG-38921</strain>
        <strain evidence="12 46">FLAG-54356</strain>
        <strain evidence="8 55">FSIS31901579</strain>
        <strain evidence="21 69">LS1344</strain>
        <strain evidence="30 61">OSF101448</strain>
        <strain evidence="7 49">VA-WGS-00405</strain>
    </source>
</reference>
<evidence type="ECO:0000313" key="18">
    <source>
        <dbReference type="EMBL" id="EAG6167932.1"/>
    </source>
</evidence>
<dbReference type="EMBL" id="AAAKQF010000005">
    <property type="protein sequence ID" value="EAC9040350.1"/>
    <property type="molecule type" value="Genomic_DNA"/>
</dbReference>
<dbReference type="KEGG" id="lmok:CQ02_03430"/>
<dbReference type="EMBL" id="AABBYJ010000006">
    <property type="protein sequence ID" value="EAG4331762.1"/>
    <property type="molecule type" value="Genomic_DNA"/>
</dbReference>
<evidence type="ECO:0000313" key="4">
    <source>
        <dbReference type="EMBL" id="EAC6549311.1"/>
    </source>
</evidence>
<evidence type="ECO:0000313" key="43">
    <source>
        <dbReference type="Proteomes" id="UP000322220"/>
    </source>
</evidence>
<dbReference type="Proteomes" id="UP000549379">
    <property type="component" value="Unassembled WGS sequence"/>
</dbReference>
<dbReference type="Proteomes" id="UP000844415">
    <property type="component" value="Unassembled WGS sequence"/>
</dbReference>
<evidence type="ECO:0000313" key="74">
    <source>
        <dbReference type="Proteomes" id="UP000549379"/>
    </source>
</evidence>
<evidence type="ECO:0000313" key="32">
    <source>
        <dbReference type="EMBL" id="EDP8513562.1"/>
    </source>
</evidence>
<reference evidence="38 78" key="1">
    <citation type="submission" date="2016-09" db="EMBL/GenBank/DDBJ databases">
        <title>100K Listeria isolates.</title>
        <authorList>
            <person name="Chen P."/>
            <person name="Weimer B.C."/>
            <person name="Kong N."/>
            <person name="Huang B."/>
        </authorList>
    </citation>
    <scope>NUCLEOTIDE SEQUENCE [LARGE SCALE GENOMIC DNA]</scope>
    <source>
        <strain evidence="38 78">BCW_2383</strain>
    </source>
</reference>
<dbReference type="EMBL" id="AABGUK010000001">
    <property type="protein sequence ID" value="EAH4241018.1"/>
    <property type="molecule type" value="Genomic_DNA"/>
</dbReference>
<evidence type="ECO:0000313" key="60">
    <source>
        <dbReference type="Proteomes" id="UP000455569"/>
    </source>
</evidence>
<dbReference type="Proteomes" id="UP000481141">
    <property type="component" value="Unassembled WGS sequence"/>
</dbReference>
<dbReference type="EMBL" id="AAANYN010000004">
    <property type="protein sequence ID" value="EAD5773408.1"/>
    <property type="molecule type" value="Genomic_DNA"/>
</dbReference>
<evidence type="ECO:0000313" key="22">
    <source>
        <dbReference type="EMBL" id="EAK8896354.1"/>
    </source>
</evidence>
<evidence type="ECO:0000313" key="57">
    <source>
        <dbReference type="Proteomes" id="UP000398321"/>
    </source>
</evidence>
<evidence type="ECO:0000313" key="10">
    <source>
        <dbReference type="EMBL" id="EAE2354735.1"/>
    </source>
</evidence>
<evidence type="ECO:0000313" key="17">
    <source>
        <dbReference type="EMBL" id="EAG4463385.1"/>
    </source>
</evidence>
<dbReference type="EMBL" id="AABBZO010000020">
    <property type="protein sequence ID" value="EAG4463385.1"/>
    <property type="molecule type" value="Genomic_DNA"/>
</dbReference>
<dbReference type="EMBL" id="AANEHK010000004">
    <property type="protein sequence ID" value="EDO0985550.1"/>
    <property type="molecule type" value="Genomic_DNA"/>
</dbReference>
<evidence type="ECO:0000313" key="29">
    <source>
        <dbReference type="EMBL" id="EDN7713706.1"/>
    </source>
</evidence>
<evidence type="ECO:0000313" key="47">
    <source>
        <dbReference type="Proteomes" id="UP000339309"/>
    </source>
</evidence>
<reference evidence="31 62" key="8">
    <citation type="submission" date="2019-08" db="EMBL/GenBank/DDBJ databases">
        <authorList>
            <person name="Ashton P.M."/>
            <person name="Dallman T."/>
            <person name="Nair S."/>
            <person name="De Pinna E."/>
            <person name="Peters T."/>
            <person name="Grant K."/>
        </authorList>
    </citation>
    <scope>NUCLEOTIDE SEQUENCE [LARGE SCALE GENOMIC DNA]</scope>
    <source>
        <strain evidence="31 62">788324</strain>
    </source>
</reference>
<dbReference type="Proteomes" id="UP000344343">
    <property type="component" value="Unassembled WGS sequence"/>
</dbReference>
<dbReference type="Proteomes" id="UP000841146">
    <property type="component" value="Unassembled WGS sequence"/>
</dbReference>
<evidence type="ECO:0000313" key="36">
    <source>
        <dbReference type="EMBL" id="HAC0274191.1"/>
    </source>
</evidence>
<reference evidence="37 72" key="10">
    <citation type="submission" date="2020-06" db="EMBL/GenBank/DDBJ databases">
        <title>Two Listeria outbreaks in Switzerland in 2018 and 2020.</title>
        <authorList>
            <person name="Stevens M.J.A."/>
            <person name="Bloemberg G."/>
            <person name="Nusch-Inderbinnen M."/>
            <person name="Stephan R."/>
        </authorList>
    </citation>
    <scope>NUCLEOTIDE SEQUENCE [LARGE SCALE GENOMIC DNA]</scope>
    <source>
        <strain evidence="37 72">N18-0707</strain>
    </source>
</reference>
<evidence type="ECO:0000313" key="66">
    <source>
        <dbReference type="Proteomes" id="UP000489121"/>
    </source>
</evidence>
<dbReference type="EMBL" id="DAAEEB010000005">
    <property type="protein sequence ID" value="HAA8053276.1"/>
    <property type="molecule type" value="Genomic_DNA"/>
</dbReference>
<dbReference type="Proteomes" id="UP000272537">
    <property type="component" value="Unassembled WGS sequence"/>
</dbReference>
<reference evidence="41 43" key="7">
    <citation type="submission" date="2019-08" db="EMBL/GenBank/DDBJ databases">
        <title>Soil Listeria distribution.</title>
        <authorList>
            <person name="Liao J."/>
        </authorList>
    </citation>
    <scope>NUCLEOTIDE SEQUENCE [LARGE SCALE GENOMIC DNA]</scope>
    <source>
        <strain evidence="41 43">IN-RH-2-BL1</strain>
    </source>
</reference>
<gene>
    <name evidence="19" type="ORF">AB917_07925</name>
    <name evidence="2" type="ORF">ABZ57_02455</name>
    <name evidence="39" type="ORF">AJL21_10385</name>
    <name evidence="38" type="ORF">AJL21_15400</name>
    <name evidence="3" type="ORF">ARY78_11065</name>
    <name evidence="14" type="ORF">B1N52_03230</name>
    <name evidence="13" type="ORF">B1S26_03295</name>
    <name evidence="15" type="ORF">B5K54_15305</name>
    <name evidence="11" type="ORF">BB997_00855</name>
    <name evidence="12" type="ORF">BCZ21_02300</name>
    <name evidence="17" type="ORF">CA369_13865</name>
    <name evidence="16" type="ORF">CAV64_10990</name>
    <name evidence="20" type="ORF">CW845_10375</name>
    <name evidence="22" type="ORF">D7104_01440</name>
    <name evidence="18" type="ORF">DCT16_00855</name>
    <name evidence="5" type="ORF">DQ70_00830</name>
    <name evidence="4" type="ORF">DU018_13205</name>
    <name evidence="40" type="ORF">DYZ80_00593</name>
    <name evidence="21" type="ORF">E5F58_03270</name>
    <name evidence="9" type="ORF">EX365_03040</name>
    <name evidence="8" type="ORF">EXZ73_03790</name>
    <name evidence="27" type="ORF">F6436_13795</name>
    <name evidence="28" type="ORF">F6515_16430</name>
    <name evidence="23" type="ORF">FA835_07865</name>
    <name evidence="25" type="ORF">FLQ97_11840</name>
    <name evidence="24" type="ORF">FLR03_01680</name>
    <name evidence="26" type="ORF">FNX40_03180</name>
    <name evidence="31" type="ORF">FV747_05990</name>
    <name evidence="41" type="ORF">FZW98_12650</name>
    <name evidence="32" type="ORF">G3O21_000963</name>
    <name evidence="33" type="ORF">GHH22_08915</name>
    <name evidence="30" type="ORF">GJW51_02800</name>
    <name evidence="29" type="ORF">GQG13_01060</name>
    <name evidence="34" type="ORF">GYS09_00275</name>
    <name evidence="35" type="ORF">GYX23_02750</name>
    <name evidence="36" type="ORF">GYY14_02280</name>
    <name evidence="37" type="ORF">HZJ64_02155</name>
    <name evidence="6" type="ORF">KV70_09035</name>
    <name evidence="7" type="ORF">UI29_03060</name>
    <name evidence="10" type="ORF">Y261_10290</name>
</gene>
<evidence type="ECO:0000313" key="37">
    <source>
        <dbReference type="EMBL" id="NYA00621.1"/>
    </source>
</evidence>
<keyword evidence="1" id="KW-0812">Transmembrane</keyword>
<evidence type="ECO:0000313" key="62">
    <source>
        <dbReference type="Proteomes" id="UP000467536"/>
    </source>
</evidence>
<evidence type="ECO:0000313" key="5">
    <source>
        <dbReference type="EMBL" id="EAC7479225.1"/>
    </source>
</evidence>
<reference evidence="45 47" key="4">
    <citation type="submission" date="2018-06" db="EMBL/GenBank/DDBJ databases">
        <authorList>
            <consortium name="PulseNet: The National Subtyping Network for Foodborne Disease Surveillance"/>
            <person name="Tarr C.L."/>
            <person name="Trees E."/>
            <person name="Katz L.S."/>
            <person name="Carleton-Romer H.A."/>
            <person name="Stroika S."/>
            <person name="Kucerova Z."/>
            <person name="Roache K.F."/>
            <person name="Sabol A.L."/>
            <person name="Besser J."/>
            <person name="Gerner-Smidt P."/>
        </authorList>
    </citation>
    <scope>NUCLEOTIDE SEQUENCE [LARGE SCALE GENOMIC DNA]</scope>
    <source>
        <strain evidence="2 47">2015L-6227</strain>
        <strain evidence="10 45">PNUSAL000134</strain>
        <strain evidence="6 51">PNUSAL000910</strain>
        <strain evidence="11 63">PNUSAL002298</strain>
        <strain evidence="22 50">PNUSAL004402</strain>
        <strain evidence="28 66">PNUSAL005692</strain>
    </source>
</reference>
<dbReference type="EMBL" id="QXLS01000001">
    <property type="protein sequence ID" value="RKA11061.1"/>
    <property type="molecule type" value="Genomic_DNA"/>
</dbReference>
<evidence type="ECO:0000313" key="15">
    <source>
        <dbReference type="EMBL" id="EAG2998651.1"/>
    </source>
</evidence>
<evidence type="ECO:0000313" key="59">
    <source>
        <dbReference type="Proteomes" id="UP000423131"/>
    </source>
</evidence>
<dbReference type="EMBL" id="AAHZFN010000002">
    <property type="protein sequence ID" value="ECB9472385.1"/>
    <property type="molecule type" value="Genomic_DNA"/>
</dbReference>
<evidence type="ECO:0000313" key="2">
    <source>
        <dbReference type="EMBL" id="EAC4551341.1"/>
    </source>
</evidence>
<dbReference type="Proteomes" id="UP000842809">
    <property type="component" value="Unassembled WGS sequence"/>
</dbReference>
<organism evidence="20 67">
    <name type="scientific">Listeria monocytogenes</name>
    <dbReference type="NCBI Taxonomy" id="1639"/>
    <lineage>
        <taxon>Bacteria</taxon>
        <taxon>Bacillati</taxon>
        <taxon>Bacillota</taxon>
        <taxon>Bacilli</taxon>
        <taxon>Bacillales</taxon>
        <taxon>Listeriaceae</taxon>
        <taxon>Listeria</taxon>
    </lineage>
</organism>
<dbReference type="Proteomes" id="UP000364988">
    <property type="component" value="Unassembled WGS sequence"/>
</dbReference>
<dbReference type="Proteomes" id="UP000852906">
    <property type="component" value="Unassembled WGS sequence"/>
</dbReference>
<evidence type="ECO:0000313" key="7">
    <source>
        <dbReference type="EMBL" id="EAD3791752.1"/>
    </source>
</evidence>
<dbReference type="EMBL" id="AABATR010000001">
    <property type="protein sequence ID" value="EAG1892152.1"/>
    <property type="molecule type" value="Genomic_DNA"/>
</dbReference>
<dbReference type="EMBL" id="AANDSR010000001">
    <property type="protein sequence ID" value="EDN9835593.1"/>
    <property type="molecule type" value="Genomic_DNA"/>
</dbReference>
<evidence type="ECO:0000313" key="73">
    <source>
        <dbReference type="Proteomes" id="UP000548278"/>
    </source>
</evidence>
<dbReference type="RefSeq" id="WP_003724379.1">
    <property type="nucleotide sequence ID" value="NC_021824.1"/>
</dbReference>
<reference evidence="40 42" key="2">
    <citation type="journal article" date="2018" name="BMC Genomics">
        <title>Genes significantly associated with lineage II food isolates of Listeria monocytogenes.</title>
        <authorList>
            <person name="Pirone-Davies C."/>
            <person name="Chen Y."/>
            <person name="Pightling A."/>
            <person name="Ryan G."/>
            <person name="Wang Y."/>
            <person name="Yao K."/>
            <person name="Hoffmann M."/>
            <person name="Allard M.W."/>
        </authorList>
    </citation>
    <scope>NUCLEOTIDE SEQUENCE [LARGE SCALE GENOMIC DNA]</scope>
    <source>
        <strain evidence="40 42">PNUSAL000550</strain>
    </source>
</reference>
<evidence type="ECO:0000313" key="52">
    <source>
        <dbReference type="Proteomes" id="UP000364988"/>
    </source>
</evidence>
<dbReference type="Proteomes" id="UP000527632">
    <property type="component" value="Unassembled WGS sequence"/>
</dbReference>
<evidence type="ECO:0000313" key="77">
    <source>
        <dbReference type="Proteomes" id="UP000844415"/>
    </source>
</evidence>
<evidence type="ECO:0000313" key="16">
    <source>
        <dbReference type="EMBL" id="EAG4331762.1"/>
    </source>
</evidence>
<evidence type="ECO:0000313" key="48">
    <source>
        <dbReference type="Proteomes" id="UP000344343"/>
    </source>
</evidence>
<dbReference type="Proteomes" id="UP000345329">
    <property type="component" value="Unassembled WGS sequence"/>
</dbReference>
<dbReference type="EMBL" id="VTIK01000007">
    <property type="protein sequence ID" value="TYU50729.1"/>
    <property type="molecule type" value="Genomic_DNA"/>
</dbReference>
<dbReference type="Proteomes" id="UP000455569">
    <property type="component" value="Unassembled WGS sequence"/>
</dbReference>
<feature type="transmembrane region" description="Helical" evidence="1">
    <location>
        <begin position="32"/>
        <end position="51"/>
    </location>
</feature>
<name>A0A3A6WQ80_LISMN</name>
<dbReference type="EMBL" id="JACAVN010000001">
    <property type="protein sequence ID" value="NYA00621.1"/>
    <property type="molecule type" value="Genomic_DNA"/>
</dbReference>
<evidence type="ECO:0000313" key="38">
    <source>
        <dbReference type="EMBL" id="OET47865.1"/>
    </source>
</evidence>
<dbReference type="Proteomes" id="UP000528151">
    <property type="component" value="Unassembled WGS sequence"/>
</dbReference>
<evidence type="ECO:0000313" key="26">
    <source>
        <dbReference type="EMBL" id="ECC1555807.1"/>
    </source>
</evidence>
<evidence type="ECO:0000313" key="25">
    <source>
        <dbReference type="EMBL" id="ECB9514421.1"/>
    </source>
</evidence>
<dbReference type="EMBL" id="DAAJFY010000001">
    <property type="protein sequence ID" value="HAC0274191.1"/>
    <property type="molecule type" value="Genomic_DNA"/>
</dbReference>
<evidence type="ECO:0000313" key="19">
    <source>
        <dbReference type="EMBL" id="EAG6990514.1"/>
    </source>
</evidence>
<dbReference type="EMBL" id="AAAREG010000007">
    <property type="protein sequence ID" value="EAE2354735.1"/>
    <property type="molecule type" value="Genomic_DNA"/>
</dbReference>
<dbReference type="Proteomes" id="UP000365297">
    <property type="component" value="Unassembled WGS sequence"/>
</dbReference>
<dbReference type="Proteomes" id="UP000478704">
    <property type="component" value="Unassembled WGS sequence"/>
</dbReference>
<dbReference type="EMBL" id="AAANYR010000001">
    <property type="protein sequence ID" value="EAD5785535.1"/>
    <property type="molecule type" value="Genomic_DNA"/>
</dbReference>
<dbReference type="EMBL" id="DAAJCS010000002">
    <property type="protein sequence ID" value="HAC0011912.1"/>
    <property type="molecule type" value="Genomic_DNA"/>
</dbReference>
<evidence type="ECO:0000313" key="12">
    <source>
        <dbReference type="EMBL" id="EAG2086076.1"/>
    </source>
</evidence>
<dbReference type="EMBL" id="AABAWE010000001">
    <property type="protein sequence ID" value="EAG2086076.1"/>
    <property type="molecule type" value="Genomic_DNA"/>
</dbReference>
<dbReference type="EMBL" id="AABEKY010000005">
    <property type="protein sequence ID" value="EAG9387890.1"/>
    <property type="molecule type" value="Genomic_DNA"/>
</dbReference>
<dbReference type="Proteomes" id="UP000354255">
    <property type="component" value="Unassembled WGS sequence"/>
</dbReference>
<dbReference type="Proteomes" id="UP000566721">
    <property type="component" value="Unassembled WGS sequence"/>
</dbReference>
<dbReference type="EMBL" id="DAAIJL010000001">
    <property type="protein sequence ID" value="HAB8555721.1"/>
    <property type="molecule type" value="Genomic_DNA"/>
</dbReference>
<dbReference type="Proteomes" id="UP000548278">
    <property type="component" value="Unassembled WGS sequence"/>
</dbReference>
<dbReference type="KEGG" id="lmv:Y193_12560"/>
<dbReference type="EMBL" id="AALGDA010000150">
    <property type="protein sequence ID" value="ECY9784557.1"/>
    <property type="molecule type" value="Genomic_DNA"/>
</dbReference>
<proteinExistence type="predicted"/>
<evidence type="ECO:0000313" key="41">
    <source>
        <dbReference type="EMBL" id="TYU50729.1"/>
    </source>
</evidence>
<evidence type="ECO:0000313" key="54">
    <source>
        <dbReference type="Proteomes" id="UP000368512"/>
    </source>
</evidence>
<evidence type="ECO:0000313" key="63">
    <source>
        <dbReference type="Proteomes" id="UP000478682"/>
    </source>
</evidence>
<evidence type="ECO:0000313" key="64">
    <source>
        <dbReference type="Proteomes" id="UP000478704"/>
    </source>
</evidence>
<dbReference type="EMBL" id="AABCVX010000001">
    <property type="protein sequence ID" value="EAG6167932.1"/>
    <property type="molecule type" value="Genomic_DNA"/>
</dbReference>
<dbReference type="EMBL" id="AAHZFY010000029">
    <property type="protein sequence ID" value="ECB9514421.1"/>
    <property type="molecule type" value="Genomic_DNA"/>
</dbReference>
<dbReference type="EMBL" id="AABBAW010000001">
    <property type="protein sequence ID" value="EAG2514160.1"/>
    <property type="molecule type" value="Genomic_DNA"/>
</dbReference>
<reference evidence="58 67" key="6">
    <citation type="submission" date="2019-04" db="EMBL/GenBank/DDBJ databases">
        <authorList>
            <consortium name="GenomeTrakr network: Whole genome sequencing for foodborne pathogen traceback"/>
        </authorList>
    </citation>
    <scope>NUCLEOTIDE SEQUENCE [LARGE SCALE GENOMIC DNA]</scope>
    <source>
        <strain evidence="19 73">CFSAN004300</strain>
        <strain evidence="20 67">CFSAN072474</strain>
        <strain evidence="27 52">FLAG-55987</strain>
        <strain evidence="23 58">PHLUSALM00088</strain>
    </source>
</reference>
<dbReference type="Proteomes" id="UP000489121">
    <property type="component" value="Unassembled WGS sequence"/>
</dbReference>
<evidence type="ECO:0000313" key="27">
    <source>
        <dbReference type="EMBL" id="ECY6545410.1"/>
    </source>
</evidence>
<dbReference type="Proteomes" id="UP000423131">
    <property type="component" value="Unassembled WGS sequence"/>
</dbReference>
<dbReference type="Proteomes" id="UP000410967">
    <property type="component" value="Unassembled WGS sequence"/>
</dbReference>
<dbReference type="AlphaFoldDB" id="A0A3A6WQ80"/>
<dbReference type="EMBL" id="AACKDQ010000015">
    <property type="protein sequence ID" value="EAK9317015.1"/>
    <property type="molecule type" value="Genomic_DNA"/>
</dbReference>
<evidence type="ECO:0000313" key="58">
    <source>
        <dbReference type="Proteomes" id="UP000410967"/>
    </source>
</evidence>
<dbReference type="Proteomes" id="UP000337746">
    <property type="component" value="Unassembled WGS sequence"/>
</dbReference>
<dbReference type="Proteomes" id="UP000525850">
    <property type="component" value="Unassembled WGS sequence"/>
</dbReference>
<dbReference type="EMBL" id="AABAYG010000001">
    <property type="protein sequence ID" value="EAG2244425.1"/>
    <property type="molecule type" value="Genomic_DNA"/>
</dbReference>
<evidence type="ECO:0000313" key="45">
    <source>
        <dbReference type="Proteomes" id="UP000336166"/>
    </source>
</evidence>
<evidence type="ECO:0000313" key="56">
    <source>
        <dbReference type="Proteomes" id="UP000389283"/>
    </source>
</evidence>
<evidence type="ECO:0000313" key="78">
    <source>
        <dbReference type="Proteomes" id="UP000852906"/>
    </source>
</evidence>
<evidence type="ECO:0000256" key="1">
    <source>
        <dbReference type="SAM" id="Phobius"/>
    </source>
</evidence>
<evidence type="ECO:0000313" key="34">
    <source>
        <dbReference type="EMBL" id="HAB8555721.1"/>
    </source>
</evidence>
<dbReference type="Proteomes" id="UP000467536">
    <property type="component" value="Unassembled WGS sequence"/>
</dbReference>
<evidence type="ECO:0000313" key="13">
    <source>
        <dbReference type="EMBL" id="EAG2244425.1"/>
    </source>
</evidence>
<evidence type="ECO:0000313" key="40">
    <source>
        <dbReference type="EMBL" id="RKA11061.1"/>
    </source>
</evidence>
<dbReference type="EMBL" id="MJTJ01000019">
    <property type="protein sequence ID" value="OET48668.1"/>
    <property type="molecule type" value="Genomic_DNA"/>
</dbReference>
<evidence type="ECO:0000313" key="20">
    <source>
        <dbReference type="EMBL" id="EAG9387890.1"/>
    </source>
</evidence>
<evidence type="ECO:0000313" key="76">
    <source>
        <dbReference type="Proteomes" id="UP000841146"/>
    </source>
</evidence>
<dbReference type="Proteomes" id="UP000398321">
    <property type="component" value="Unassembled WGS sequence"/>
</dbReference>
<evidence type="ECO:0000313" key="39">
    <source>
        <dbReference type="EMBL" id="OET48668.1"/>
    </source>
</evidence>
<evidence type="ECO:0000313" key="46">
    <source>
        <dbReference type="Proteomes" id="UP000337746"/>
    </source>
</evidence>
<evidence type="ECO:0000313" key="30">
    <source>
        <dbReference type="EMBL" id="EDN9835593.1"/>
    </source>
</evidence>
<evidence type="ECO:0000313" key="72">
    <source>
        <dbReference type="Proteomes" id="UP000544530"/>
    </source>
</evidence>
<dbReference type="Proteomes" id="UP000350032">
    <property type="component" value="Unassembled WGS sequence"/>
</dbReference>
<evidence type="ECO:0000313" key="65">
    <source>
        <dbReference type="Proteomes" id="UP000481141"/>
    </source>
</evidence>
<evidence type="ECO:0000313" key="55">
    <source>
        <dbReference type="Proteomes" id="UP000376505"/>
    </source>
</evidence>
<evidence type="ECO:0000313" key="61">
    <source>
        <dbReference type="Proteomes" id="UP000467347"/>
    </source>
</evidence>
<dbReference type="Proteomes" id="UP000336166">
    <property type="component" value="Unassembled WGS sequence"/>
</dbReference>
<dbReference type="Proteomes" id="UP000544530">
    <property type="component" value="Unassembled WGS sequence"/>
</dbReference>
<dbReference type="EMBL" id="AAAIKW010000001">
    <property type="protein sequence ID" value="EAC4551341.1"/>
    <property type="molecule type" value="Genomic_DNA"/>
</dbReference>
<feature type="transmembrane region" description="Helical" evidence="1">
    <location>
        <begin position="9"/>
        <end position="26"/>
    </location>
</feature>
<dbReference type="Proteomes" id="UP000540117">
    <property type="component" value="Unassembled WGS sequence"/>
</dbReference>
<reference evidence="33" key="9">
    <citation type="submission" date="2019-10" db="EMBL/GenBank/DDBJ databases">
        <authorList>
            <consortium name="NCBI Pathogen Detection Project"/>
        </authorList>
    </citation>
    <scope>NUCLEOTIDE SEQUENCE</scope>
    <source>
        <strain evidence="33">09CEB371LM</strain>
        <strain evidence="34">CFIAFB20100120</strain>
        <strain evidence="36">CFIAFB20170037</strain>
        <strain evidence="35">CFIAFB20170045</strain>
    </source>
</reference>
<evidence type="ECO:0000313" key="71">
    <source>
        <dbReference type="Proteomes" id="UP000540117"/>
    </source>
</evidence>
<evidence type="ECO:0000313" key="33">
    <source>
        <dbReference type="EMBL" id="HAA8053276.1"/>
    </source>
</evidence>
<dbReference type="Proteomes" id="UP000840039">
    <property type="component" value="Unassembled WGS sequence"/>
</dbReference>
<dbReference type="Proteomes" id="UP000339309">
    <property type="component" value="Unassembled WGS sequence"/>
</dbReference>
<evidence type="ECO:0000313" key="51">
    <source>
        <dbReference type="Proteomes" id="UP000354255"/>
    </source>
</evidence>
<evidence type="ECO:0000313" key="31">
    <source>
        <dbReference type="EMBL" id="EDO0985550.1"/>
    </source>
</evidence>
<evidence type="ECO:0000313" key="49">
    <source>
        <dbReference type="Proteomes" id="UP000345329"/>
    </source>
</evidence>
<evidence type="ECO:0000313" key="23">
    <source>
        <dbReference type="EMBL" id="EAK9317015.1"/>
    </source>
</evidence>
<evidence type="ECO:0000313" key="8">
    <source>
        <dbReference type="EMBL" id="EAD5773408.1"/>
    </source>
</evidence>
<keyword evidence="1" id="KW-0472">Membrane</keyword>
<evidence type="ECO:0000313" key="68">
    <source>
        <dbReference type="Proteomes" id="UP000525850"/>
    </source>
</evidence>
<dbReference type="Proteomes" id="UP000522199">
    <property type="component" value="Unassembled WGS sequence"/>
</dbReference>
<dbReference type="EMBL" id="MJTJ01000023">
    <property type="protein sequence ID" value="OET47865.1"/>
    <property type="molecule type" value="Genomic_DNA"/>
</dbReference>
<evidence type="ECO:0000313" key="53">
    <source>
        <dbReference type="Proteomes" id="UP000365297"/>
    </source>
</evidence>
<dbReference type="EMBL" id="AAAJWF010000001">
    <property type="protein sequence ID" value="EAC7479225.1"/>
    <property type="molecule type" value="Genomic_DNA"/>
</dbReference>
<evidence type="ECO:0000313" key="67">
    <source>
        <dbReference type="Proteomes" id="UP000522199"/>
    </source>
</evidence>
<dbReference type="EMBL" id="AANCRK010000001">
    <property type="protein sequence ID" value="EDN7713706.1"/>
    <property type="molecule type" value="Genomic_DNA"/>
</dbReference>
<dbReference type="EMBL" id="AAAJKI010000043">
    <property type="protein sequence ID" value="EAC6549311.1"/>
    <property type="molecule type" value="Genomic_DNA"/>
</dbReference>
<sequence length="61" mass="6965">MKKVKMEKWLIGVYALVVLMCIIIYFATESIILLLLGFIALLGTGFQTLRYRNAKKSIKAK</sequence>
<evidence type="ECO:0000313" key="6">
    <source>
        <dbReference type="EMBL" id="EAC9040350.1"/>
    </source>
</evidence>
<dbReference type="EMBL" id="AACJYH010000001">
    <property type="protein sequence ID" value="EAK8896354.1"/>
    <property type="molecule type" value="Genomic_DNA"/>
</dbReference>
<evidence type="ECO:0000313" key="28">
    <source>
        <dbReference type="EMBL" id="ECY9784557.1"/>
    </source>
</evidence>
<reference evidence="76 77" key="3">
    <citation type="journal article" date="2018" name="Genome Biol.">
        <title>SKESA: strategic k-mer extension for scrupulous assemblies.</title>
        <authorList>
            <person name="Souvorov A."/>
            <person name="Agarwala R."/>
            <person name="Lipman D.J."/>
        </authorList>
    </citation>
    <scope>NUCLEOTIDE SEQUENCE [LARGE SCALE GENOMIC DNA]</scope>
    <source>
        <strain evidence="33">09CEB371LM</strain>
        <strain evidence="34 77">CFIAFB20100120</strain>
        <strain evidence="36">CFIAFB20170037</strain>
        <strain evidence="35 76">CFIAFB20170045</strain>
    </source>
</reference>
<dbReference type="EMBL" id="AAIAJJ010000002">
    <property type="protein sequence ID" value="ECC1555807.1"/>
    <property type="molecule type" value="Genomic_DNA"/>
</dbReference>
<dbReference type="Proteomes" id="UP000331186">
    <property type="component" value="Unassembled WGS sequence"/>
</dbReference>
<dbReference type="Proteomes" id="UP000478682">
    <property type="component" value="Unassembled WGS sequence"/>
</dbReference>
<evidence type="ECO:0000313" key="50">
    <source>
        <dbReference type="Proteomes" id="UP000350032"/>
    </source>
</evidence>
<evidence type="ECO:0000313" key="42">
    <source>
        <dbReference type="Proteomes" id="UP000272537"/>
    </source>
</evidence>
<dbReference type="EMBL" id="AAAMZD010000001">
    <property type="protein sequence ID" value="EAD3791752.1"/>
    <property type="molecule type" value="Genomic_DNA"/>
</dbReference>
<evidence type="ECO:0000313" key="35">
    <source>
        <dbReference type="EMBL" id="HAC0011912.1"/>
    </source>
</evidence>
<dbReference type="Proteomes" id="UP000376505">
    <property type="component" value="Unassembled WGS sequence"/>
</dbReference>
<dbReference type="Proteomes" id="UP000368512">
    <property type="component" value="Unassembled WGS sequence"/>
</dbReference>
<evidence type="ECO:0000313" key="14">
    <source>
        <dbReference type="EMBL" id="EAG2514160.1"/>
    </source>
</evidence>